<feature type="region of interest" description="Disordered" evidence="8">
    <location>
        <begin position="1"/>
        <end position="31"/>
    </location>
</feature>
<keyword evidence="4 7" id="KW-0813">Transport</keyword>
<accession>A0A0N4VF03</accession>
<comment type="subunit">
    <text evidence="7">Component of the exocyst complex.</text>
</comment>
<keyword evidence="6 7" id="KW-0653">Protein transport</keyword>
<evidence type="ECO:0000259" key="9">
    <source>
        <dbReference type="Pfam" id="PF01833"/>
    </source>
</evidence>
<evidence type="ECO:0000256" key="6">
    <source>
        <dbReference type="ARBA" id="ARBA00022927"/>
    </source>
</evidence>
<evidence type="ECO:0000259" key="10">
    <source>
        <dbReference type="Pfam" id="PF15469"/>
    </source>
</evidence>
<evidence type="ECO:0000256" key="4">
    <source>
        <dbReference type="ARBA" id="ARBA00022448"/>
    </source>
</evidence>
<dbReference type="Proteomes" id="UP000274131">
    <property type="component" value="Unassembled WGS sequence"/>
</dbReference>
<dbReference type="GO" id="GO:0006893">
    <property type="term" value="P:Golgi to plasma membrane transport"/>
    <property type="evidence" value="ECO:0007669"/>
    <property type="project" value="UniProtKB-UniRule"/>
</dbReference>
<dbReference type="InterPro" id="IPR029175">
    <property type="entry name" value="EXOC2/Sec5"/>
</dbReference>
<feature type="domain" description="Exocyst complex component EXOC2/Sec5 N-terminal" evidence="10">
    <location>
        <begin position="454"/>
        <end position="727"/>
    </location>
</feature>
<protein>
    <recommendedName>
        <fullName evidence="3 7">Exocyst complex component 2</fullName>
    </recommendedName>
</protein>
<dbReference type="SUPFAM" id="SSF81296">
    <property type="entry name" value="E set domains"/>
    <property type="match status" value="1"/>
</dbReference>
<dbReference type="FunFam" id="2.60.40.10:FF:000196">
    <property type="entry name" value="Exocyst complex component 2"/>
    <property type="match status" value="1"/>
</dbReference>
<dbReference type="Pfam" id="PF15469">
    <property type="entry name" value="Sec5"/>
    <property type="match status" value="4"/>
</dbReference>
<proteinExistence type="inferred from homology"/>
<keyword evidence="12" id="KW-1185">Reference proteome</keyword>
<sequence>MAGATEQSLRETQVRPSITGLSPKEGVPGTQIKIRGENLGTGQSDILVLSICGTDCLMSAKWKSPSLIVARVGQAKRGVGEIILVTKSLGRSVSSVKFRVFIVQIGPLEDSAVWVDESRTVPGREAVRNIPESIETVDALGLPIEPQKKMEQSTLMQMFPEGSGNLRMENFSPAWFLLENHMGTSLFDLRRGLNNLAKNIDEEDSNADIHRANLYALINCVDALAACHSRMQREKNTRGWPLTQTIYEKLTESSSTANGLFYDVLNRKDRADATRNALSVLTRFRFIFFLSSAIDQNLAKFFYGYYKENVILELVVDEGALIWIMLLDIDFDSNLPLCFLNLLVYFQGEYSTILNDYARAKSLFKDTEVPLFKEVMAVLDSKMELFKRNMKKRLIDMPTSFEDQSKLIKYLKVLEPDSDPAWDCITAYHCWLEDLLWQTQFKHHEMVMDGRDNSRLEFVESTVSLITDKLQTFWKLSQVYSASSTNQNYADRQFDINQMLINTINVSSWLMLNALVPSSLPEAVISQYKEQFVEWPTVPFDSLSNQLFSSLKVLRSCISTMLDSNFTSEHLQPLIELSITIRLKCLSNVIEKTSEGVSSLTAKENWKLETLPNNSSKTVLPDLFETELNEALPSVKQILSFSGFHGELDLFSRETFRPILTSLFTSMITSVRDCIRQLLQLRGDLRRPSDFNSFKPSSKKLLISVCNIEYIINNTLPTFCKRLSDNGVKYGVAIFEVGMRMLNCDDLNFLFFIEFVDLHIHCSSFKWPFTTFLFCRDASDFIKELLMCLVFIQSEVCLLAPQLIQEILSPAVQIGFEELLSRLAGLENLSGEQATQLVVDVTALEESSQNFLTLETRAALNAFRAKLIDTIDQKHFQRSLRNFRAAMRMAIASLNCVPTNTLNETSEV</sequence>
<dbReference type="WBParaSite" id="EVEC_0000928201-mRNA-1">
    <property type="protein sequence ID" value="EVEC_0000928201-mRNA-1"/>
    <property type="gene ID" value="EVEC_0000928201"/>
</dbReference>
<dbReference type="InterPro" id="IPR002909">
    <property type="entry name" value="IPT_dom"/>
</dbReference>
<dbReference type="GO" id="GO:0015031">
    <property type="term" value="P:protein transport"/>
    <property type="evidence" value="ECO:0007669"/>
    <property type="project" value="UniProtKB-KW"/>
</dbReference>
<dbReference type="InterPro" id="IPR039481">
    <property type="entry name" value="EXOC2/Sec5_N_dom"/>
</dbReference>
<dbReference type="GO" id="GO:0000145">
    <property type="term" value="C:exocyst"/>
    <property type="evidence" value="ECO:0007669"/>
    <property type="project" value="UniProtKB-UniRule"/>
</dbReference>
<dbReference type="InterPro" id="IPR014756">
    <property type="entry name" value="Ig_E-set"/>
</dbReference>
<dbReference type="Gene3D" id="2.60.40.10">
    <property type="entry name" value="Immunoglobulins"/>
    <property type="match status" value="1"/>
</dbReference>
<dbReference type="PANTHER" id="PTHR13043">
    <property type="entry name" value="EXOCYST COMPLEX COMPONENT SEC5"/>
    <property type="match status" value="1"/>
</dbReference>
<feature type="domain" description="Exocyst complex component EXOC2/Sec5 N-terminal" evidence="10">
    <location>
        <begin position="759"/>
        <end position="893"/>
    </location>
</feature>
<evidence type="ECO:0000256" key="7">
    <source>
        <dbReference type="RuleBase" id="RU365069"/>
    </source>
</evidence>
<feature type="domain" description="Exocyst complex component EXOC2/Sec5 N-terminal" evidence="10">
    <location>
        <begin position="138"/>
        <end position="300"/>
    </location>
</feature>
<evidence type="ECO:0000256" key="3">
    <source>
        <dbReference type="ARBA" id="ARBA00017526"/>
    </source>
</evidence>
<dbReference type="EMBL" id="UXUI01009574">
    <property type="protein sequence ID" value="VDD93972.1"/>
    <property type="molecule type" value="Genomic_DNA"/>
</dbReference>
<comment type="similarity">
    <text evidence="2 7">Belongs to the SEC5 family.</text>
</comment>
<gene>
    <name evidence="11" type="ORF">EVEC_LOCUS8723</name>
</gene>
<feature type="domain" description="Exocyst complex component EXOC2/Sec5 N-terminal" evidence="10">
    <location>
        <begin position="347"/>
        <end position="445"/>
    </location>
</feature>
<evidence type="ECO:0000313" key="11">
    <source>
        <dbReference type="EMBL" id="VDD93972.1"/>
    </source>
</evidence>
<organism evidence="13">
    <name type="scientific">Enterobius vermicularis</name>
    <name type="common">Human pinworm</name>
    <dbReference type="NCBI Taxonomy" id="51028"/>
    <lineage>
        <taxon>Eukaryota</taxon>
        <taxon>Metazoa</taxon>
        <taxon>Ecdysozoa</taxon>
        <taxon>Nematoda</taxon>
        <taxon>Chromadorea</taxon>
        <taxon>Rhabditida</taxon>
        <taxon>Spirurina</taxon>
        <taxon>Oxyuridomorpha</taxon>
        <taxon>Oxyuroidea</taxon>
        <taxon>Oxyuridae</taxon>
        <taxon>Enterobius</taxon>
    </lineage>
</organism>
<name>A0A0N4VF03_ENTVE</name>
<reference evidence="13" key="1">
    <citation type="submission" date="2016-04" db="UniProtKB">
        <authorList>
            <consortium name="WormBaseParasite"/>
        </authorList>
    </citation>
    <scope>IDENTIFICATION</scope>
</reference>
<keyword evidence="5 7" id="KW-0268">Exocytosis</keyword>
<dbReference type="PANTHER" id="PTHR13043:SF1">
    <property type="entry name" value="EXOCYST COMPLEX COMPONENT 2"/>
    <property type="match status" value="1"/>
</dbReference>
<dbReference type="CDD" id="cd00603">
    <property type="entry name" value="IPT_PCSR"/>
    <property type="match status" value="1"/>
</dbReference>
<reference evidence="11 12" key="2">
    <citation type="submission" date="2018-10" db="EMBL/GenBank/DDBJ databases">
        <authorList>
            <consortium name="Pathogen Informatics"/>
        </authorList>
    </citation>
    <scope>NUCLEOTIDE SEQUENCE [LARGE SCALE GENOMIC DNA]</scope>
</reference>
<feature type="domain" description="IPT/TIG" evidence="9">
    <location>
        <begin position="16"/>
        <end position="98"/>
    </location>
</feature>
<evidence type="ECO:0000256" key="2">
    <source>
        <dbReference type="ARBA" id="ARBA00010578"/>
    </source>
</evidence>
<dbReference type="OrthoDB" id="26242at2759"/>
<evidence type="ECO:0000313" key="12">
    <source>
        <dbReference type="Proteomes" id="UP000274131"/>
    </source>
</evidence>
<dbReference type="AlphaFoldDB" id="A0A0N4VF03"/>
<dbReference type="GO" id="GO:0006887">
    <property type="term" value="P:exocytosis"/>
    <property type="evidence" value="ECO:0007669"/>
    <property type="project" value="UniProtKB-KW"/>
</dbReference>
<dbReference type="STRING" id="51028.A0A0N4VF03"/>
<evidence type="ECO:0000313" key="13">
    <source>
        <dbReference type="WBParaSite" id="EVEC_0000928201-mRNA-1"/>
    </source>
</evidence>
<evidence type="ECO:0000256" key="5">
    <source>
        <dbReference type="ARBA" id="ARBA00022483"/>
    </source>
</evidence>
<dbReference type="InterPro" id="IPR013783">
    <property type="entry name" value="Ig-like_fold"/>
</dbReference>
<dbReference type="Pfam" id="PF01833">
    <property type="entry name" value="TIG"/>
    <property type="match status" value="1"/>
</dbReference>
<evidence type="ECO:0000256" key="1">
    <source>
        <dbReference type="ARBA" id="ARBA00002660"/>
    </source>
</evidence>
<comment type="function">
    <text evidence="1 7">Component of the exocyst complex involved in the docking of exocytic vesicles with fusion sites on the plasma membrane.</text>
</comment>
<evidence type="ECO:0000256" key="8">
    <source>
        <dbReference type="SAM" id="MobiDB-lite"/>
    </source>
</evidence>